<feature type="domain" description="HTH LytTR-type" evidence="1">
    <location>
        <begin position="133"/>
        <end position="235"/>
    </location>
</feature>
<dbReference type="Proteomes" id="UP001314681">
    <property type="component" value="Unassembled WGS sequence"/>
</dbReference>
<dbReference type="EMBL" id="JAHQCX010000021">
    <property type="protein sequence ID" value="MBU9728608.1"/>
    <property type="molecule type" value="Genomic_DNA"/>
</dbReference>
<organism evidence="2 3">
    <name type="scientific">Diplocloster modestus</name>
    <dbReference type="NCBI Taxonomy" id="2850322"/>
    <lineage>
        <taxon>Bacteria</taxon>
        <taxon>Bacillati</taxon>
        <taxon>Bacillota</taxon>
        <taxon>Clostridia</taxon>
        <taxon>Lachnospirales</taxon>
        <taxon>Lachnospiraceae</taxon>
        <taxon>Diplocloster</taxon>
    </lineage>
</organism>
<sequence>MKPVVQLAVVDTDQKNIECIRQMLTDTAVKYDVDMQVDWITDLRKAGKLFESSDTLQLVLINLGLGRIAGRVAEGLYQSSHCYVMYYAQKKLDLEPYLLARPIAFHADLSDHALFSSKVLALSTMILQDKNMFVRNAKSSTILIRYRNIRYFESNYKNVILYTSQGHSYTFRGRLDEIGRQIPGAVFLRVHQSYLVNLSYVERVDKSKKSLLLTSGEELQISKPYYEGVISRLLAESEEI</sequence>
<dbReference type="PANTHER" id="PTHR37299">
    <property type="entry name" value="TRANSCRIPTIONAL REGULATOR-RELATED"/>
    <property type="match status" value="1"/>
</dbReference>
<dbReference type="SMART" id="SM00850">
    <property type="entry name" value="LytTR"/>
    <property type="match status" value="1"/>
</dbReference>
<gene>
    <name evidence="2" type="ORF">KTH90_21700</name>
</gene>
<dbReference type="PANTHER" id="PTHR37299:SF1">
    <property type="entry name" value="STAGE 0 SPORULATION PROTEIN A HOMOLOG"/>
    <property type="match status" value="1"/>
</dbReference>
<dbReference type="InterPro" id="IPR046947">
    <property type="entry name" value="LytR-like"/>
</dbReference>
<evidence type="ECO:0000313" key="2">
    <source>
        <dbReference type="EMBL" id="MBU9728608.1"/>
    </source>
</evidence>
<comment type="caution">
    <text evidence="2">The sequence shown here is derived from an EMBL/GenBank/DDBJ whole genome shotgun (WGS) entry which is preliminary data.</text>
</comment>
<keyword evidence="3" id="KW-1185">Reference proteome</keyword>
<proteinExistence type="predicted"/>
<dbReference type="Pfam" id="PF04397">
    <property type="entry name" value="LytTR"/>
    <property type="match status" value="1"/>
</dbReference>
<name>A0ABS6KDP8_9FIRM</name>
<dbReference type="Gene3D" id="2.40.50.1020">
    <property type="entry name" value="LytTr DNA-binding domain"/>
    <property type="match status" value="1"/>
</dbReference>
<evidence type="ECO:0000259" key="1">
    <source>
        <dbReference type="PROSITE" id="PS50930"/>
    </source>
</evidence>
<dbReference type="InterPro" id="IPR007492">
    <property type="entry name" value="LytTR_DNA-bd_dom"/>
</dbReference>
<dbReference type="PROSITE" id="PS50930">
    <property type="entry name" value="HTH_LYTTR"/>
    <property type="match status" value="1"/>
</dbReference>
<protein>
    <submittedName>
        <fullName evidence="2">LytTR family transcriptional regulator</fullName>
    </submittedName>
</protein>
<evidence type="ECO:0000313" key="3">
    <source>
        <dbReference type="Proteomes" id="UP001314681"/>
    </source>
</evidence>
<reference evidence="2 3" key="1">
    <citation type="submission" date="2021-06" db="EMBL/GenBank/DDBJ databases">
        <title>Description of novel taxa of the family Lachnospiraceae.</title>
        <authorList>
            <person name="Chaplin A.V."/>
            <person name="Sokolova S.R."/>
            <person name="Pikina A.P."/>
            <person name="Korzhanova M."/>
            <person name="Belova V."/>
            <person name="Korostin D."/>
            <person name="Efimov B.A."/>
        </authorList>
    </citation>
    <scope>NUCLEOTIDE SEQUENCE [LARGE SCALE GENOMIC DNA]</scope>
    <source>
        <strain evidence="2 3">ASD4241</strain>
    </source>
</reference>
<dbReference type="RefSeq" id="WP_158354812.1">
    <property type="nucleotide sequence ID" value="NZ_JAHQCX010000021.1"/>
</dbReference>
<accession>A0ABS6KDP8</accession>